<dbReference type="Proteomes" id="UP000199039">
    <property type="component" value="Unassembled WGS sequence"/>
</dbReference>
<accession>A0A1G6HDV7</accession>
<dbReference type="PANTHER" id="PTHR43841:SF3">
    <property type="entry name" value="(3R)-HYDROXYACYL-ACP DEHYDRATASE SUBUNIT HADB"/>
    <property type="match status" value="1"/>
</dbReference>
<feature type="domain" description="MaoC-like" evidence="2">
    <location>
        <begin position="222"/>
        <end position="300"/>
    </location>
</feature>
<dbReference type="AlphaFoldDB" id="A0A1G6HDV7"/>
<sequence>MGPDMVGRPSAVKTLPGVPELGGLYARAVLPGWPRLPGRSSGASPDHASLPDVTYRVADVVADPEQLLRYQRLLGEPADDALPAGFVHVLAFPVAMALMIHPDFPLPLAGMVHLANAVTMSRVIRADERLEVHAWARRLALHPRGTQVELVTEVSARYGAGDAMEVVWRGVSTYLAKGVERSGVTADPVDADPVDADPVAVGAPVADAPAVFTPPMPTARWTLDAGTGRRYAAVSGDRNPIHLSALTAKAFGFPRAIAHGMYTAARALAESGAGRGGAFEWTVVFAKPVLLPGTVAVSITGDDAGGFVYSGWNARSGKEHFSGTVTPT</sequence>
<dbReference type="SUPFAM" id="SSF54637">
    <property type="entry name" value="Thioesterase/thiol ester dehydrase-isomerase"/>
    <property type="match status" value="1"/>
</dbReference>
<dbReference type="RefSeq" id="WP_245700896.1">
    <property type="nucleotide sequence ID" value="NZ_FMYH01000001.1"/>
</dbReference>
<proteinExistence type="inferred from homology"/>
<dbReference type="EMBL" id="FMYH01000001">
    <property type="protein sequence ID" value="SDB92462.1"/>
    <property type="molecule type" value="Genomic_DNA"/>
</dbReference>
<evidence type="ECO:0000313" key="4">
    <source>
        <dbReference type="Proteomes" id="UP000199039"/>
    </source>
</evidence>
<evidence type="ECO:0000259" key="2">
    <source>
        <dbReference type="Pfam" id="PF01575"/>
    </source>
</evidence>
<organism evidence="3 4">
    <name type="scientific">Sanguibacter gelidistatuariae</name>
    <dbReference type="NCBI Taxonomy" id="1814289"/>
    <lineage>
        <taxon>Bacteria</taxon>
        <taxon>Bacillati</taxon>
        <taxon>Actinomycetota</taxon>
        <taxon>Actinomycetes</taxon>
        <taxon>Micrococcales</taxon>
        <taxon>Sanguibacteraceae</taxon>
        <taxon>Sanguibacter</taxon>
    </lineage>
</organism>
<evidence type="ECO:0000256" key="1">
    <source>
        <dbReference type="ARBA" id="ARBA00005254"/>
    </source>
</evidence>
<dbReference type="InterPro" id="IPR029069">
    <property type="entry name" value="HotDog_dom_sf"/>
</dbReference>
<reference evidence="3 4" key="1">
    <citation type="submission" date="2016-09" db="EMBL/GenBank/DDBJ databases">
        <authorList>
            <person name="Capua I."/>
            <person name="De Benedictis P."/>
            <person name="Joannis T."/>
            <person name="Lombin L.H."/>
            <person name="Cattoli G."/>
        </authorList>
    </citation>
    <scope>NUCLEOTIDE SEQUENCE [LARGE SCALE GENOMIC DNA]</scope>
    <source>
        <strain evidence="3 4">ISLP-3</strain>
    </source>
</reference>
<gene>
    <name evidence="3" type="ORF">SAMN05216410_0953</name>
</gene>
<keyword evidence="4" id="KW-1185">Reference proteome</keyword>
<dbReference type="STRING" id="1814289.SAMN05216410_0953"/>
<name>A0A1G6HDV7_9MICO</name>
<dbReference type="PANTHER" id="PTHR43841">
    <property type="entry name" value="3-HYDROXYACYL-THIOESTER DEHYDRATASE HTDX-RELATED"/>
    <property type="match status" value="1"/>
</dbReference>
<evidence type="ECO:0000313" key="3">
    <source>
        <dbReference type="EMBL" id="SDB92462.1"/>
    </source>
</evidence>
<dbReference type="InterPro" id="IPR002539">
    <property type="entry name" value="MaoC-like_dom"/>
</dbReference>
<dbReference type="Pfam" id="PF01575">
    <property type="entry name" value="MaoC_dehydratas"/>
    <property type="match status" value="1"/>
</dbReference>
<protein>
    <submittedName>
        <fullName evidence="3">Acyl dehydratase</fullName>
    </submittedName>
</protein>
<dbReference type="Gene3D" id="3.10.129.10">
    <property type="entry name" value="Hotdog Thioesterase"/>
    <property type="match status" value="1"/>
</dbReference>
<comment type="similarity">
    <text evidence="1">Belongs to the enoyl-CoA hydratase/isomerase family.</text>
</comment>